<comment type="caution">
    <text evidence="2">The sequence shown here is derived from an EMBL/GenBank/DDBJ whole genome shotgun (WGS) entry which is preliminary data.</text>
</comment>
<feature type="region of interest" description="Disordered" evidence="1">
    <location>
        <begin position="46"/>
        <end position="65"/>
    </location>
</feature>
<reference evidence="2 3" key="1">
    <citation type="submission" date="2020-09" db="EMBL/GenBank/DDBJ databases">
        <authorList>
            <person name="Tanuku N.R.S."/>
        </authorList>
    </citation>
    <scope>NUCLEOTIDE SEQUENCE [LARGE SCALE GENOMIC DNA]</scope>
    <source>
        <strain evidence="2 3">AK62</strain>
    </source>
</reference>
<organism evidence="2 3">
    <name type="scientific">Marinobacterium alkalitolerans</name>
    <dbReference type="NCBI Taxonomy" id="1542925"/>
    <lineage>
        <taxon>Bacteria</taxon>
        <taxon>Pseudomonadati</taxon>
        <taxon>Pseudomonadota</taxon>
        <taxon>Gammaproteobacteria</taxon>
        <taxon>Oceanospirillales</taxon>
        <taxon>Oceanospirillaceae</taxon>
        <taxon>Marinobacterium</taxon>
    </lineage>
</organism>
<dbReference type="Pfam" id="PF14070">
    <property type="entry name" value="YjfB_motility"/>
    <property type="match status" value="1"/>
</dbReference>
<dbReference type="RefSeq" id="WP_209286668.1">
    <property type="nucleotide sequence ID" value="NZ_JACVEW010000005.1"/>
</dbReference>
<dbReference type="EMBL" id="JACVEW010000005">
    <property type="protein sequence ID" value="MBP0048049.1"/>
    <property type="molecule type" value="Genomic_DNA"/>
</dbReference>
<protein>
    <submittedName>
        <fullName evidence="2">YjfB family protein</fullName>
    </submittedName>
</protein>
<name>A0ABS3Z8N8_9GAMM</name>
<accession>A0ABS3Z8N8</accession>
<evidence type="ECO:0000256" key="1">
    <source>
        <dbReference type="SAM" id="MobiDB-lite"/>
    </source>
</evidence>
<evidence type="ECO:0000313" key="2">
    <source>
        <dbReference type="EMBL" id="MBP0048049.1"/>
    </source>
</evidence>
<dbReference type="InterPro" id="IPR025906">
    <property type="entry name" value="YjfB_motility"/>
</dbReference>
<dbReference type="Proteomes" id="UP000810171">
    <property type="component" value="Unassembled WGS sequence"/>
</dbReference>
<keyword evidence="3" id="KW-1185">Reference proteome</keyword>
<feature type="compositionally biased region" description="Low complexity" evidence="1">
    <location>
        <begin position="46"/>
        <end position="56"/>
    </location>
</feature>
<gene>
    <name evidence="2" type="ORF">H9C73_04825</name>
</gene>
<proteinExistence type="predicted"/>
<sequence>MDVASLSTSMSQYQTQVDHATKVSSMVKDQIEKTGEMALQLIDSAAPVSAPDPSSPLGQTIDIRV</sequence>
<evidence type="ECO:0000313" key="3">
    <source>
        <dbReference type="Proteomes" id="UP000810171"/>
    </source>
</evidence>